<dbReference type="RefSeq" id="WP_184731508.1">
    <property type="nucleotide sequence ID" value="NZ_BMRW01000006.1"/>
</dbReference>
<evidence type="ECO:0000313" key="1">
    <source>
        <dbReference type="EMBL" id="MBB4885190.1"/>
    </source>
</evidence>
<evidence type="ECO:0000313" key="2">
    <source>
        <dbReference type="Proteomes" id="UP000556436"/>
    </source>
</evidence>
<dbReference type="AlphaFoldDB" id="A0A7W7L7Q3"/>
<organism evidence="1 2">
    <name type="scientific">Streptomyces netropsis</name>
    <name type="common">Streptoverticillium netropsis</name>
    <dbReference type="NCBI Taxonomy" id="55404"/>
    <lineage>
        <taxon>Bacteria</taxon>
        <taxon>Bacillati</taxon>
        <taxon>Actinomycetota</taxon>
        <taxon>Actinomycetes</taxon>
        <taxon>Kitasatosporales</taxon>
        <taxon>Streptomycetaceae</taxon>
        <taxon>Streptomyces</taxon>
    </lineage>
</organism>
<name>A0A7W7L7Q3_STRNE</name>
<accession>A0A7W7L7Q3</accession>
<proteinExistence type="predicted"/>
<dbReference type="Proteomes" id="UP000556436">
    <property type="component" value="Unassembled WGS sequence"/>
</dbReference>
<protein>
    <submittedName>
        <fullName evidence="1">Uncharacterized protein</fullName>
    </submittedName>
</protein>
<dbReference type="EMBL" id="JACHJG010000002">
    <property type="protein sequence ID" value="MBB4885190.1"/>
    <property type="molecule type" value="Genomic_DNA"/>
</dbReference>
<keyword evidence="2" id="KW-1185">Reference proteome</keyword>
<comment type="caution">
    <text evidence="1">The sequence shown here is derived from an EMBL/GenBank/DDBJ whole genome shotgun (WGS) entry which is preliminary data.</text>
</comment>
<gene>
    <name evidence="1" type="ORF">FHS38_001218</name>
</gene>
<sequence length="206" mass="23084">MTDRAQDERITFKIWNPIVIQDGAAVWCEMDVTSIGDCLLNEGDGSLAEKFVEEIAAPNPTIISWQVERFRSQYYSDYPRHGDWRGRLALTWRMRIDFSGTVRTVGHKGSGPFGVNAWDSTFDADTLLMDQAIERCIVICEIEGPSDVTRLENCVQDIRTIDYPALSGVPARIDLGEVALPADVERVHRVISACEAQGLRTNWAGH</sequence>
<reference evidence="1 2" key="1">
    <citation type="submission" date="2020-08" db="EMBL/GenBank/DDBJ databases">
        <title>Genomic Encyclopedia of Type Strains, Phase III (KMG-III): the genomes of soil and plant-associated and newly described type strains.</title>
        <authorList>
            <person name="Whitman W."/>
        </authorList>
    </citation>
    <scope>NUCLEOTIDE SEQUENCE [LARGE SCALE GENOMIC DNA]</scope>
    <source>
        <strain evidence="1 2">CECT 3265</strain>
    </source>
</reference>